<comment type="caution">
    <text evidence="1">The sequence shown here is derived from an EMBL/GenBank/DDBJ whole genome shotgun (WGS) entry which is preliminary data.</text>
</comment>
<evidence type="ECO:0000313" key="1">
    <source>
        <dbReference type="EMBL" id="KRY81723.1"/>
    </source>
</evidence>
<dbReference type="EMBL" id="JYDT01000209">
    <property type="protein sequence ID" value="KRY81723.1"/>
    <property type="molecule type" value="Genomic_DNA"/>
</dbReference>
<name>A0A0V1F6U8_TRIPS</name>
<dbReference type="AlphaFoldDB" id="A0A0V1F6U8"/>
<proteinExistence type="predicted"/>
<organism evidence="1 2">
    <name type="scientific">Trichinella pseudospiralis</name>
    <name type="common">Parasitic roundworm</name>
    <dbReference type="NCBI Taxonomy" id="6337"/>
    <lineage>
        <taxon>Eukaryota</taxon>
        <taxon>Metazoa</taxon>
        <taxon>Ecdysozoa</taxon>
        <taxon>Nematoda</taxon>
        <taxon>Enoplea</taxon>
        <taxon>Dorylaimia</taxon>
        <taxon>Trichinellida</taxon>
        <taxon>Trichinellidae</taxon>
        <taxon>Trichinella</taxon>
    </lineage>
</organism>
<protein>
    <submittedName>
        <fullName evidence="1">Uncharacterized protein</fullName>
    </submittedName>
</protein>
<reference evidence="1 2" key="1">
    <citation type="submission" date="2015-01" db="EMBL/GenBank/DDBJ databases">
        <title>Evolution of Trichinella species and genotypes.</title>
        <authorList>
            <person name="Korhonen P.K."/>
            <person name="Edoardo P."/>
            <person name="Giuseppe L.R."/>
            <person name="Gasser R.B."/>
        </authorList>
    </citation>
    <scope>NUCLEOTIDE SEQUENCE [LARGE SCALE GENOMIC DNA]</scope>
    <source>
        <strain evidence="1">ISS470</strain>
    </source>
</reference>
<keyword evidence="2" id="KW-1185">Reference proteome</keyword>
<accession>A0A0V1F6U8</accession>
<dbReference type="Proteomes" id="UP000054995">
    <property type="component" value="Unassembled WGS sequence"/>
</dbReference>
<gene>
    <name evidence="1" type="ORF">T4D_6462</name>
</gene>
<evidence type="ECO:0000313" key="2">
    <source>
        <dbReference type="Proteomes" id="UP000054995"/>
    </source>
</evidence>
<sequence length="76" mass="8645">MRKKNKATVGRPVLEDQEGQLDGRIGGFGDIRWLLLLWLLNKLYTQCCCFVVAMASLKREAERKGKSGGQYRTVDK</sequence>
<dbReference type="OrthoDB" id="5919863at2759"/>